<dbReference type="Gene3D" id="2.50.20.10">
    <property type="entry name" value="Lipoprotein localisation LolA/LolB/LppX"/>
    <property type="match status" value="1"/>
</dbReference>
<evidence type="ECO:0000313" key="3">
    <source>
        <dbReference type="Proteomes" id="UP000031549"/>
    </source>
</evidence>
<feature type="signal peptide" evidence="1">
    <location>
        <begin position="1"/>
        <end position="23"/>
    </location>
</feature>
<dbReference type="InterPro" id="IPR029046">
    <property type="entry name" value="LolA/LolB/LppX"/>
</dbReference>
<evidence type="ECO:0000313" key="2">
    <source>
        <dbReference type="EMBL" id="NEU75125.1"/>
    </source>
</evidence>
<protein>
    <submittedName>
        <fullName evidence="2">Uncharacterized protein</fullName>
    </submittedName>
</protein>
<accession>A0A846HCL4</accession>
<comment type="caution">
    <text evidence="2">The sequence shown here is derived from an EMBL/GenBank/DDBJ whole genome shotgun (WGS) entry which is preliminary data.</text>
</comment>
<dbReference type="SUPFAM" id="SSF89392">
    <property type="entry name" value="Prokaryotic lipoproteins and lipoprotein localization factors"/>
    <property type="match status" value="1"/>
</dbReference>
<dbReference type="RefSeq" id="WP_039743371.1">
    <property type="nucleotide sequence ID" value="NZ_JTCM02000059.1"/>
</dbReference>
<keyword evidence="3" id="KW-1185">Reference proteome</keyword>
<evidence type="ECO:0000256" key="1">
    <source>
        <dbReference type="SAM" id="SignalP"/>
    </source>
</evidence>
<gene>
    <name evidence="2" type="ORF">PI95_021835</name>
</gene>
<name>A0A846HCL4_9CYAN</name>
<feature type="chain" id="PRO_5032385491" evidence="1">
    <location>
        <begin position="24"/>
        <end position="276"/>
    </location>
</feature>
<dbReference type="AlphaFoldDB" id="A0A846HCL4"/>
<proteinExistence type="predicted"/>
<sequence length="276" mass="30402">MKPILMTVTALSIVALITQKVNAIPISSIQVTSNTISQATPVDISLLAKTITGFLQSDRYQTESQILVSAKNQGIDFTTYAKVKTIAQSDGKFRSEITFTRQGEQPKPPTLVISDGKQVSVYKSDSKQYAVTSYDNFGKSDDYFLIGMSSSLFLQIPSDTRKIFARGQLSDKEILQQIGLTPNLDLKADQRTVEGESFYVYNYTDRKEQLTFSGFVQPQTATLKQLQISGKSQGLDILIAEKILNRTANPAVTPQTFTFSAPKGAKKVKSLSISPF</sequence>
<dbReference type="EMBL" id="JTCM02000059">
    <property type="protein sequence ID" value="NEU75125.1"/>
    <property type="molecule type" value="Genomic_DNA"/>
</dbReference>
<organism evidence="2 3">
    <name type="scientific">Hassallia byssoidea VB512170</name>
    <dbReference type="NCBI Taxonomy" id="1304833"/>
    <lineage>
        <taxon>Bacteria</taxon>
        <taxon>Bacillati</taxon>
        <taxon>Cyanobacteriota</taxon>
        <taxon>Cyanophyceae</taxon>
        <taxon>Nostocales</taxon>
        <taxon>Tolypothrichaceae</taxon>
        <taxon>Hassallia</taxon>
    </lineage>
</organism>
<dbReference type="Proteomes" id="UP000031549">
    <property type="component" value="Unassembled WGS sequence"/>
</dbReference>
<keyword evidence="1" id="KW-0732">Signal</keyword>
<reference evidence="2 3" key="1">
    <citation type="journal article" date="2015" name="Genome Announc.">
        <title>Draft Genome Sequence of Cyanobacterium Hassallia byssoidea Strain VB512170, Isolated from Monuments in India.</title>
        <authorList>
            <person name="Singh D."/>
            <person name="Chandrababunaidu M.M."/>
            <person name="Panda A."/>
            <person name="Sen D."/>
            <person name="Bhattacharyya S."/>
            <person name="Adhikary S.P."/>
            <person name="Tripathy S."/>
        </authorList>
    </citation>
    <scope>NUCLEOTIDE SEQUENCE [LARGE SCALE GENOMIC DNA]</scope>
    <source>
        <strain evidence="2 3">VB512170</strain>
    </source>
</reference>